<proteinExistence type="predicted"/>
<accession>A0ABW2CK86</accession>
<keyword evidence="3" id="KW-1185">Reference proteome</keyword>
<dbReference type="EMBL" id="JBHSXS010000012">
    <property type="protein sequence ID" value="MFC6882196.1"/>
    <property type="molecule type" value="Genomic_DNA"/>
</dbReference>
<keyword evidence="2" id="KW-0413">Isomerase</keyword>
<evidence type="ECO:0000313" key="3">
    <source>
        <dbReference type="Proteomes" id="UP001596380"/>
    </source>
</evidence>
<reference evidence="3" key="1">
    <citation type="journal article" date="2019" name="Int. J. Syst. Evol. Microbiol.">
        <title>The Global Catalogue of Microorganisms (GCM) 10K type strain sequencing project: providing services to taxonomists for standard genome sequencing and annotation.</title>
        <authorList>
            <consortium name="The Broad Institute Genomics Platform"/>
            <consortium name="The Broad Institute Genome Sequencing Center for Infectious Disease"/>
            <person name="Wu L."/>
            <person name="Ma J."/>
        </authorList>
    </citation>
    <scope>NUCLEOTIDE SEQUENCE [LARGE SCALE GENOMIC DNA]</scope>
    <source>
        <strain evidence="3">JCM 3369</strain>
    </source>
</reference>
<evidence type="ECO:0000313" key="2">
    <source>
        <dbReference type="EMBL" id="MFC6882196.1"/>
    </source>
</evidence>
<gene>
    <name evidence="2" type="ORF">ACFQKB_20755</name>
</gene>
<dbReference type="Pfam" id="PF11716">
    <property type="entry name" value="MDMPI_N"/>
    <property type="match status" value="1"/>
</dbReference>
<dbReference type="Proteomes" id="UP001596380">
    <property type="component" value="Unassembled WGS sequence"/>
</dbReference>
<dbReference type="RefSeq" id="WP_309239819.1">
    <property type="nucleotide sequence ID" value="NZ_JBHSXE010000001.1"/>
</dbReference>
<protein>
    <submittedName>
        <fullName evidence="2">Maleylpyruvate isomerase N-terminal domain-containing protein</fullName>
    </submittedName>
</protein>
<feature type="domain" description="Mycothiol-dependent maleylpyruvate isomerase metal-binding" evidence="1">
    <location>
        <begin position="21"/>
        <end position="156"/>
    </location>
</feature>
<dbReference type="InterPro" id="IPR036527">
    <property type="entry name" value="SCP2_sterol-bd_dom_sf"/>
</dbReference>
<organism evidence="2 3">
    <name type="scientific">Actinomadura yumaensis</name>
    <dbReference type="NCBI Taxonomy" id="111807"/>
    <lineage>
        <taxon>Bacteria</taxon>
        <taxon>Bacillati</taxon>
        <taxon>Actinomycetota</taxon>
        <taxon>Actinomycetes</taxon>
        <taxon>Streptosporangiales</taxon>
        <taxon>Thermomonosporaceae</taxon>
        <taxon>Actinomadura</taxon>
    </lineage>
</organism>
<evidence type="ECO:0000259" key="1">
    <source>
        <dbReference type="Pfam" id="PF11716"/>
    </source>
</evidence>
<dbReference type="InterPro" id="IPR034660">
    <property type="entry name" value="DinB/YfiT-like"/>
</dbReference>
<sequence>MAPLTRDTWTATRGYLVRTGDRFAELAEAVDPHARATADWSVADTVAHVATLTRIGAALVDSDLDGLPFPGVGRLMDATIVDTVADFNEVLLQQFTERDPRVLAPMVRADIDQIRRATETMDPDRAVPWLGGSEVPLAGVLAHLLNELQIHGRDIARATRSPWTVPAREAAPFFESFLVGVTRYGYGRLLDGHGPAPKGRITVEFRSGHTTPVTMAMNDGFVTIEEPGGAPDVRLGFDPTTLNLVLFGRVSRPRAVLTGKVTVRGRRPWVLPAFLRIVRLPS</sequence>
<dbReference type="InterPro" id="IPR024344">
    <property type="entry name" value="MDMPI_metal-binding"/>
</dbReference>
<dbReference type="SUPFAM" id="SSF109854">
    <property type="entry name" value="DinB/YfiT-like putative metalloenzymes"/>
    <property type="match status" value="1"/>
</dbReference>
<name>A0ABW2CK86_9ACTN</name>
<dbReference type="GO" id="GO:0016853">
    <property type="term" value="F:isomerase activity"/>
    <property type="evidence" value="ECO:0007669"/>
    <property type="project" value="UniProtKB-KW"/>
</dbReference>
<dbReference type="Gene3D" id="1.20.120.450">
    <property type="entry name" value="dinb family like domain"/>
    <property type="match status" value="1"/>
</dbReference>
<dbReference type="SUPFAM" id="SSF55718">
    <property type="entry name" value="SCP-like"/>
    <property type="match status" value="1"/>
</dbReference>
<comment type="caution">
    <text evidence="2">The sequence shown here is derived from an EMBL/GenBank/DDBJ whole genome shotgun (WGS) entry which is preliminary data.</text>
</comment>